<dbReference type="InterPro" id="IPR016152">
    <property type="entry name" value="PTrfase/Anion_transptr"/>
</dbReference>
<dbReference type="PROSITE" id="PS51099">
    <property type="entry name" value="PTS_EIIB_TYPE_2"/>
    <property type="match status" value="1"/>
</dbReference>
<dbReference type="RefSeq" id="WP_183328402.1">
    <property type="nucleotide sequence ID" value="NZ_JACHHK010000003.1"/>
</dbReference>
<protein>
    <submittedName>
        <fullName evidence="8">Transcriptional antiterminator/mannitol/fructose-specific phosphotransferase system IIA component (Ntr-type)</fullName>
    </submittedName>
</protein>
<dbReference type="SUPFAM" id="SSF46785">
    <property type="entry name" value="Winged helix' DNA-binding domain"/>
    <property type="match status" value="1"/>
</dbReference>
<dbReference type="SUPFAM" id="SSF55804">
    <property type="entry name" value="Phoshotransferase/anion transport protein"/>
    <property type="match status" value="1"/>
</dbReference>
<dbReference type="InterPro" id="IPR036390">
    <property type="entry name" value="WH_DNA-bd_sf"/>
</dbReference>
<evidence type="ECO:0000256" key="3">
    <source>
        <dbReference type="ARBA" id="ARBA00023015"/>
    </source>
</evidence>
<comment type="caution">
    <text evidence="8">The sequence shown here is derived from an EMBL/GenBank/DDBJ whole genome shotgun (WGS) entry which is preliminary data.</text>
</comment>
<keyword evidence="4" id="KW-0804">Transcription</keyword>
<dbReference type="Pfam" id="PF08279">
    <property type="entry name" value="HTH_11"/>
    <property type="match status" value="1"/>
</dbReference>
<dbReference type="GO" id="GO:0008982">
    <property type="term" value="F:protein-N(PI)-phosphohistidine-sugar phosphotransferase activity"/>
    <property type="evidence" value="ECO:0007669"/>
    <property type="project" value="InterPro"/>
</dbReference>
<dbReference type="Proteomes" id="UP000539953">
    <property type="component" value="Unassembled WGS sequence"/>
</dbReference>
<dbReference type="Gene3D" id="1.10.10.10">
    <property type="entry name" value="Winged helix-like DNA-binding domain superfamily/Winged helix DNA-binding domain"/>
    <property type="match status" value="1"/>
</dbReference>
<evidence type="ECO:0000313" key="8">
    <source>
        <dbReference type="EMBL" id="MBB5183116.1"/>
    </source>
</evidence>
<keyword evidence="2" id="KW-0677">Repeat</keyword>
<keyword evidence="9" id="KW-1185">Reference proteome</keyword>
<dbReference type="PROSITE" id="PS51372">
    <property type="entry name" value="PRD_2"/>
    <property type="match status" value="1"/>
</dbReference>
<dbReference type="AlphaFoldDB" id="A0A7W8FWC5"/>
<evidence type="ECO:0000259" key="6">
    <source>
        <dbReference type="PROSITE" id="PS51099"/>
    </source>
</evidence>
<organism evidence="8 9">
    <name type="scientific">Catenisphaera adipataccumulans</name>
    <dbReference type="NCBI Taxonomy" id="700500"/>
    <lineage>
        <taxon>Bacteria</taxon>
        <taxon>Bacillati</taxon>
        <taxon>Bacillota</taxon>
        <taxon>Erysipelotrichia</taxon>
        <taxon>Erysipelotrichales</taxon>
        <taxon>Erysipelotrichaceae</taxon>
        <taxon>Catenisphaera</taxon>
    </lineage>
</organism>
<feature type="domain" description="PTS EIIA type-2" evidence="5">
    <location>
        <begin position="531"/>
        <end position="671"/>
    </location>
</feature>
<sequence>MPITFDLDRRCQEILKILVNANGYVQIGDLSEQLDVSRRSIYYDINKIDDWLRSRSLSALEQKRGKGIAIHADQAAMIRKSLFERGADKQVSYTPEERRSIILCMIVIRSRNLYIEDFMETCDVSRNTIVKDLKLVADVVETNQLTLEYRIKTGYRIFGDPIRKRAMFFYYYPQVWKYFSTLIFSESQNQRIQRALSNFKKIEEELDCEYVSGVLPGLATFLSTIEYRSDVIDFSDMDRKEIISTKEYQLVRKYFPSLSDQETIYISLHLLGSRLQVVPLHVLKQDESKAYEYARSMVKSFETLSGVEFDDKEELINAIATHLKSSLYRIRYGVQWGNPMLETIKKEYGELFDLTKRAVENVEAEMGMTINDTEVAYIALHFGAFMTPLESSKHSYRILIICPNGIGAGNMLKNEVRSMVPQATEIKNISLNQYRPDHNYDVVISTVDLPGEKDFLLVHPILSEQDRVSILRKCMELEPSTQIQMDTILKIVSRYVDEAKMPDLEKDLRTAFSNGQMSQPPIRDYGLGLLHFLTPTHLQIVDEPCNRKDALRRALRPLLMNDAITRQYIESVVQAQENHHQMFIANEVVLAHSGIDNGVKQVDVAITLFRHPVPFENGMEARIILGLSAEDQIKHIHVMNDILRVFSKKDNIAALERCKDKETMYQTIHKILKGE</sequence>
<dbReference type="Gene3D" id="3.40.930.10">
    <property type="entry name" value="Mannitol-specific EII, Chain A"/>
    <property type="match status" value="1"/>
</dbReference>
<keyword evidence="1 8" id="KW-0808">Transferase</keyword>
<evidence type="ECO:0000313" key="9">
    <source>
        <dbReference type="Proteomes" id="UP000539953"/>
    </source>
</evidence>
<feature type="domain" description="PRD" evidence="7">
    <location>
        <begin position="285"/>
        <end position="392"/>
    </location>
</feature>
<dbReference type="SUPFAM" id="SSF52794">
    <property type="entry name" value="PTS system IIB component-like"/>
    <property type="match status" value="1"/>
</dbReference>
<dbReference type="InterPro" id="IPR011608">
    <property type="entry name" value="PRD"/>
</dbReference>
<proteinExistence type="predicted"/>
<dbReference type="InterPro" id="IPR013196">
    <property type="entry name" value="HTH_11"/>
</dbReference>
<dbReference type="GO" id="GO:0006355">
    <property type="term" value="P:regulation of DNA-templated transcription"/>
    <property type="evidence" value="ECO:0007669"/>
    <property type="project" value="InterPro"/>
</dbReference>
<evidence type="ECO:0000256" key="2">
    <source>
        <dbReference type="ARBA" id="ARBA00022737"/>
    </source>
</evidence>
<dbReference type="InterPro" id="IPR002178">
    <property type="entry name" value="PTS_EIIA_type-2_dom"/>
</dbReference>
<feature type="domain" description="PTS EIIB type-2" evidence="6">
    <location>
        <begin position="396"/>
        <end position="482"/>
    </location>
</feature>
<name>A0A7W8FWC5_9FIRM</name>
<dbReference type="Pfam" id="PF00359">
    <property type="entry name" value="PTS_EIIA_2"/>
    <property type="match status" value="1"/>
</dbReference>
<dbReference type="GO" id="GO:0009401">
    <property type="term" value="P:phosphoenolpyruvate-dependent sugar phosphotransferase system"/>
    <property type="evidence" value="ECO:0007669"/>
    <property type="project" value="InterPro"/>
</dbReference>
<evidence type="ECO:0000256" key="4">
    <source>
        <dbReference type="ARBA" id="ARBA00023163"/>
    </source>
</evidence>
<dbReference type="SUPFAM" id="SSF63520">
    <property type="entry name" value="PTS-regulatory domain, PRD"/>
    <property type="match status" value="1"/>
</dbReference>
<evidence type="ECO:0000256" key="1">
    <source>
        <dbReference type="ARBA" id="ARBA00022679"/>
    </source>
</evidence>
<keyword evidence="3" id="KW-0805">Transcription regulation</keyword>
<dbReference type="InterPro" id="IPR036634">
    <property type="entry name" value="PRD_sf"/>
</dbReference>
<dbReference type="EMBL" id="JACHHK010000003">
    <property type="protein sequence ID" value="MBB5183116.1"/>
    <property type="molecule type" value="Genomic_DNA"/>
</dbReference>
<dbReference type="InterPro" id="IPR050661">
    <property type="entry name" value="BglG_antiterminators"/>
</dbReference>
<evidence type="ECO:0000259" key="5">
    <source>
        <dbReference type="PROSITE" id="PS51094"/>
    </source>
</evidence>
<dbReference type="Gene3D" id="1.10.1790.10">
    <property type="entry name" value="PRD domain"/>
    <property type="match status" value="1"/>
</dbReference>
<dbReference type="CDD" id="cd05568">
    <property type="entry name" value="PTS_IIB_bgl_like"/>
    <property type="match status" value="1"/>
</dbReference>
<dbReference type="Pfam" id="PF00874">
    <property type="entry name" value="PRD"/>
    <property type="match status" value="1"/>
</dbReference>
<reference evidence="8 9" key="1">
    <citation type="submission" date="2020-08" db="EMBL/GenBank/DDBJ databases">
        <title>Genomic Encyclopedia of Type Strains, Phase IV (KMG-IV): sequencing the most valuable type-strain genomes for metagenomic binning, comparative biology and taxonomic classification.</title>
        <authorList>
            <person name="Goeker M."/>
        </authorList>
    </citation>
    <scope>NUCLEOTIDE SEQUENCE [LARGE SCALE GENOMIC DNA]</scope>
    <source>
        <strain evidence="8 9">DSM 25799</strain>
    </source>
</reference>
<accession>A0A7W8FWC5</accession>
<dbReference type="PROSITE" id="PS51094">
    <property type="entry name" value="PTS_EIIA_TYPE_2"/>
    <property type="match status" value="1"/>
</dbReference>
<dbReference type="InterPro" id="IPR036388">
    <property type="entry name" value="WH-like_DNA-bd_sf"/>
</dbReference>
<dbReference type="Gene3D" id="3.40.50.2300">
    <property type="match status" value="1"/>
</dbReference>
<dbReference type="PANTHER" id="PTHR30185">
    <property type="entry name" value="CRYPTIC BETA-GLUCOSIDE BGL OPERON ANTITERMINATOR"/>
    <property type="match status" value="1"/>
</dbReference>
<evidence type="ECO:0000259" key="7">
    <source>
        <dbReference type="PROSITE" id="PS51372"/>
    </source>
</evidence>
<dbReference type="InterPro" id="IPR036095">
    <property type="entry name" value="PTS_EIIB-like_sf"/>
</dbReference>
<gene>
    <name evidence="8" type="ORF">HNQ47_001136</name>
</gene>
<dbReference type="PANTHER" id="PTHR30185:SF18">
    <property type="entry name" value="TRANSCRIPTIONAL REGULATOR MTLR"/>
    <property type="match status" value="1"/>
</dbReference>
<dbReference type="InterPro" id="IPR013011">
    <property type="entry name" value="PTS_EIIB_2"/>
</dbReference>